<proteinExistence type="inferred from homology"/>
<reference evidence="9 11" key="1">
    <citation type="journal article" date="2019" name="Nat. Microbiol.">
        <title>Expanding anaerobic alkane metabolism in the domain of Archaea.</title>
        <authorList>
            <person name="Wang Y."/>
            <person name="Wegener G."/>
            <person name="Hou J."/>
            <person name="Wang F."/>
            <person name="Xiao X."/>
        </authorList>
    </citation>
    <scope>NUCLEOTIDE SEQUENCE [LARGE SCALE GENOMIC DNA]</scope>
    <source>
        <strain evidence="9">WYZ-LMO11</strain>
    </source>
</reference>
<comment type="similarity">
    <text evidence="7">Belongs to the 4-toluene sulfonate uptake permease (TSUP) (TC 2.A.102) family.</text>
</comment>
<keyword evidence="3 7" id="KW-1003">Cell membrane</keyword>
<evidence type="ECO:0000256" key="5">
    <source>
        <dbReference type="ARBA" id="ARBA00022989"/>
    </source>
</evidence>
<dbReference type="EMBL" id="QNVI01000063">
    <property type="protein sequence ID" value="TDA37835.1"/>
    <property type="molecule type" value="Genomic_DNA"/>
</dbReference>
<keyword evidence="2" id="KW-0813">Transport</keyword>
<keyword evidence="5 7" id="KW-1133">Transmembrane helix</keyword>
<comment type="caution">
    <text evidence="8">The sequence shown here is derived from an EMBL/GenBank/DDBJ whole genome shotgun (WGS) entry which is preliminary data.</text>
</comment>
<feature type="transmembrane region" description="Helical" evidence="7">
    <location>
        <begin position="102"/>
        <end position="121"/>
    </location>
</feature>
<evidence type="ECO:0000313" key="10">
    <source>
        <dbReference type="Proteomes" id="UP000316080"/>
    </source>
</evidence>
<dbReference type="AlphaFoldDB" id="A0A520KEQ9"/>
<feature type="transmembrane region" description="Helical" evidence="7">
    <location>
        <begin position="71"/>
        <end position="95"/>
    </location>
</feature>
<evidence type="ECO:0000256" key="6">
    <source>
        <dbReference type="ARBA" id="ARBA00023136"/>
    </source>
</evidence>
<gene>
    <name evidence="9" type="ORF">DSO09_06130</name>
    <name evidence="8" type="ORF">EF809_04845</name>
</gene>
<feature type="transmembrane region" description="Helical" evidence="7">
    <location>
        <begin position="216"/>
        <end position="237"/>
    </location>
</feature>
<dbReference type="EMBL" id="RXIH01000038">
    <property type="protein sequence ID" value="RZN55684.1"/>
    <property type="molecule type" value="Genomic_DNA"/>
</dbReference>
<feature type="transmembrane region" description="Helical" evidence="7">
    <location>
        <begin position="6"/>
        <end position="36"/>
    </location>
</feature>
<dbReference type="InterPro" id="IPR002781">
    <property type="entry name" value="TM_pro_TauE-like"/>
</dbReference>
<feature type="transmembrane region" description="Helical" evidence="7">
    <location>
        <begin position="43"/>
        <end position="65"/>
    </location>
</feature>
<dbReference type="GO" id="GO:0005886">
    <property type="term" value="C:plasma membrane"/>
    <property type="evidence" value="ECO:0007669"/>
    <property type="project" value="UniProtKB-SubCell"/>
</dbReference>
<evidence type="ECO:0000313" key="8">
    <source>
        <dbReference type="EMBL" id="RZN55684.1"/>
    </source>
</evidence>
<evidence type="ECO:0000313" key="9">
    <source>
        <dbReference type="EMBL" id="TDA37835.1"/>
    </source>
</evidence>
<organism evidence="8 10">
    <name type="scientific">Thermoproteota archaeon</name>
    <dbReference type="NCBI Taxonomy" id="2056631"/>
    <lineage>
        <taxon>Archaea</taxon>
        <taxon>Thermoproteota</taxon>
    </lineage>
</organism>
<evidence type="ECO:0000256" key="2">
    <source>
        <dbReference type="ARBA" id="ARBA00022448"/>
    </source>
</evidence>
<keyword evidence="4 7" id="KW-0812">Transmembrane</keyword>
<accession>A0A520KEQ9</accession>
<protein>
    <recommendedName>
        <fullName evidence="7">Probable membrane transporter protein</fullName>
    </recommendedName>
</protein>
<evidence type="ECO:0000256" key="1">
    <source>
        <dbReference type="ARBA" id="ARBA00004651"/>
    </source>
</evidence>
<feature type="transmembrane region" description="Helical" evidence="7">
    <location>
        <begin position="151"/>
        <end position="177"/>
    </location>
</feature>
<evidence type="ECO:0000256" key="3">
    <source>
        <dbReference type="ARBA" id="ARBA00022475"/>
    </source>
</evidence>
<comment type="subcellular location">
    <subcellularLocation>
        <location evidence="1 7">Cell membrane</location>
        <topology evidence="1 7">Multi-pass membrane protein</topology>
    </subcellularLocation>
</comment>
<dbReference type="Pfam" id="PF01925">
    <property type="entry name" value="TauE"/>
    <property type="match status" value="1"/>
</dbReference>
<feature type="transmembrane region" description="Helical" evidence="7">
    <location>
        <begin position="189"/>
        <end position="210"/>
    </location>
</feature>
<evidence type="ECO:0000313" key="11">
    <source>
        <dbReference type="Proteomes" id="UP000317265"/>
    </source>
</evidence>
<keyword evidence="6 7" id="KW-0472">Membrane</keyword>
<evidence type="ECO:0000256" key="7">
    <source>
        <dbReference type="RuleBase" id="RU363041"/>
    </source>
</evidence>
<dbReference type="Proteomes" id="UP000316080">
    <property type="component" value="Unassembled WGS sequence"/>
</dbReference>
<dbReference type="Proteomes" id="UP000317265">
    <property type="component" value="Unassembled WGS sequence"/>
</dbReference>
<reference evidence="8 10" key="2">
    <citation type="journal article" date="2019" name="Nat. Microbiol.">
        <title>Wide diversity of methane and short-chain alkane metabolisms in uncultured archaea.</title>
        <authorList>
            <person name="Borrel G."/>
            <person name="Adam P.S."/>
            <person name="McKay L.J."/>
            <person name="Chen L.X."/>
            <person name="Sierra-Garcia I.N."/>
            <person name="Sieber C.M."/>
            <person name="Letourneur Q."/>
            <person name="Ghozlane A."/>
            <person name="Andersen G.L."/>
            <person name="Li W.J."/>
            <person name="Hallam S.J."/>
            <person name="Muyzer G."/>
            <person name="de Oliveira V.M."/>
            <person name="Inskeep W.P."/>
            <person name="Banfield J.F."/>
            <person name="Gribaldo S."/>
        </authorList>
    </citation>
    <scope>NUCLEOTIDE SEQUENCE [LARGE SCALE GENOMIC DNA]</scope>
    <source>
        <strain evidence="8">Verst-YHS</strain>
    </source>
</reference>
<name>A0A520KEQ9_9CREN</name>
<evidence type="ECO:0000256" key="4">
    <source>
        <dbReference type="ARBA" id="ARBA00022692"/>
    </source>
</evidence>
<dbReference type="PANTHER" id="PTHR30269:SF37">
    <property type="entry name" value="MEMBRANE TRANSPORTER PROTEIN"/>
    <property type="match status" value="1"/>
</dbReference>
<dbReference type="PANTHER" id="PTHR30269">
    <property type="entry name" value="TRANSMEMBRANE PROTEIN YFCA"/>
    <property type="match status" value="1"/>
</dbReference>
<dbReference type="InterPro" id="IPR052017">
    <property type="entry name" value="TSUP"/>
</dbReference>
<sequence length="270" mass="28790">MIQLIYIFLFSILAGSIGSMVGIGGGFLMILFFTLVIKLPIRYAVALSLISIIASSSIATSFYLHEKMTNIRLAIVLETATCTGAILGAFIALIIPTSIIEGILGITLLYAGILLLLNPISHEVITKPSKLSGEYYDGNNLVKYSVSRIKLGLFASLFAGMISGIVGIGGGIIKVPIMNLIMKIPIKAAAATSNFMVGLTASASAIVYFIKEMIDFQLAIPTVLGIIIGAMIGTHFLIHGKPLYLRRILGLILSLFSIIFILKALGVVIL</sequence>
<feature type="transmembrane region" description="Helical" evidence="7">
    <location>
        <begin position="249"/>
        <end position="269"/>
    </location>
</feature>